<gene>
    <name evidence="2" type="ORF">JFN87_02825</name>
</gene>
<proteinExistence type="predicted"/>
<dbReference type="AlphaFoldDB" id="A0A940MD10"/>
<reference evidence="2" key="1">
    <citation type="submission" date="2021-03" db="EMBL/GenBank/DDBJ databases">
        <title>Whole genome sequence of Streptomyces bomunensis MMS17-BM035.</title>
        <authorList>
            <person name="Lee J.H."/>
        </authorList>
    </citation>
    <scope>NUCLEOTIDE SEQUENCE</scope>
    <source>
        <strain evidence="2">MMS17-BM035</strain>
    </source>
</reference>
<accession>A0A940MD10</accession>
<sequence length="379" mass="41671">MTSAHPSGPSGHLPEAHRPRPGGSFDATAITFAAMGLFDGLSADQRTRVLLSHEDPGRKGWNFLPESGRPGLPLAELDRRQEVLAHRLIAESMSIPAYARVVQVMANEHVLRELNQPVFGHVAATLRDARGYFLTFFGQPQPDTTWGWRLVGHHVSVNLSVVDGDLVNATPFLLGAEPARFGPFRILGEEEDTAFILLDSLTGSQRQQTVIHPKPPADFVTRTVPTVGEVEYPAYHGVGRRDAMITDEDREALAYFRSHPRGIRVGDLSAAQRNHFDALLAHFVGRARPGLVGFEMDRIAAAGGVDELRFAWAGGTSIEQPHYFRIQGPATLIEFDNAEDNANHVHSVWRDPANDFGTDLLIQHHLDHDHTGSHADDTG</sequence>
<dbReference type="Pfam" id="PF12006">
    <property type="entry name" value="DUF3500"/>
    <property type="match status" value="1"/>
</dbReference>
<dbReference type="RefSeq" id="WP_209338219.1">
    <property type="nucleotide sequence ID" value="NZ_JAGIQL010000005.1"/>
</dbReference>
<organism evidence="2 3">
    <name type="scientific">Streptomyces montanisoli</name>
    <dbReference type="NCBI Taxonomy" id="2798581"/>
    <lineage>
        <taxon>Bacteria</taxon>
        <taxon>Bacillati</taxon>
        <taxon>Actinomycetota</taxon>
        <taxon>Actinomycetes</taxon>
        <taxon>Kitasatosporales</taxon>
        <taxon>Streptomycetaceae</taxon>
        <taxon>Streptomyces</taxon>
    </lineage>
</organism>
<feature type="region of interest" description="Disordered" evidence="1">
    <location>
        <begin position="1"/>
        <end position="25"/>
    </location>
</feature>
<evidence type="ECO:0000313" key="2">
    <source>
        <dbReference type="EMBL" id="MBP0456438.1"/>
    </source>
</evidence>
<evidence type="ECO:0000256" key="1">
    <source>
        <dbReference type="SAM" id="MobiDB-lite"/>
    </source>
</evidence>
<name>A0A940MD10_9ACTN</name>
<dbReference type="InterPro" id="IPR021889">
    <property type="entry name" value="DUF3500"/>
</dbReference>
<dbReference type="PANTHER" id="PTHR37489">
    <property type="entry name" value="DUF3500 DOMAIN-CONTAINING PROTEIN"/>
    <property type="match status" value="1"/>
</dbReference>
<dbReference type="EMBL" id="JAGIQL010000005">
    <property type="protein sequence ID" value="MBP0456438.1"/>
    <property type="molecule type" value="Genomic_DNA"/>
</dbReference>
<keyword evidence="3" id="KW-1185">Reference proteome</keyword>
<protein>
    <submittedName>
        <fullName evidence="2">DUF3500 domain-containing protein</fullName>
    </submittedName>
</protein>
<evidence type="ECO:0000313" key="3">
    <source>
        <dbReference type="Proteomes" id="UP000670475"/>
    </source>
</evidence>
<dbReference type="Proteomes" id="UP000670475">
    <property type="component" value="Unassembled WGS sequence"/>
</dbReference>
<dbReference type="PANTHER" id="PTHR37489:SF1">
    <property type="entry name" value="DUF3500 DOMAIN-CONTAINING PROTEIN"/>
    <property type="match status" value="1"/>
</dbReference>
<comment type="caution">
    <text evidence="2">The sequence shown here is derived from an EMBL/GenBank/DDBJ whole genome shotgun (WGS) entry which is preliminary data.</text>
</comment>